<dbReference type="EMBL" id="AM269894">
    <property type="protein sequence ID" value="CAK51514.1"/>
    <property type="molecule type" value="Genomic_DNA"/>
</dbReference>
<reference evidence="1 2" key="1">
    <citation type="journal article" date="2007" name="Genome Res.">
        <title>Sequencing and analysis of chromosome 1 of Eimeria tenella reveals a unique segmental organization.</title>
        <authorList>
            <person name="Ling K.H."/>
            <person name="Rajandream M.A."/>
            <person name="Rivailler P."/>
            <person name="Ivens A."/>
            <person name="Yap S.J."/>
            <person name="Madeira A.M.B.N."/>
            <person name="Mungall K."/>
            <person name="Billington K."/>
            <person name="Yee W.Y."/>
            <person name="Bankier A.T."/>
            <person name="Carroll F."/>
            <person name="Durham A.M."/>
            <person name="Peters N."/>
            <person name="Loo S.S."/>
            <person name="Mat-Isa M.N."/>
            <person name="Novaes J."/>
            <person name="Quail M."/>
            <person name="Rosli R."/>
            <person name="Shamsudin M.N."/>
            <person name="Sobreira T.J.P."/>
            <person name="Tivey A.R."/>
            <person name="Wai S.F."/>
            <person name="White S."/>
            <person name="Wu X."/>
            <person name="Kerhornou A.X."/>
            <person name="Blake D."/>
            <person name="Mohamed R."/>
            <person name="Shirley M."/>
            <person name="Gruber A."/>
            <person name="Berriman M."/>
            <person name="Tomley F."/>
            <person name="Dear P.H."/>
            <person name="Wan K.L."/>
        </authorList>
    </citation>
    <scope>NUCLEOTIDE SEQUENCE [LARGE SCALE GENOMIC DNA]</scope>
    <source>
        <strain evidence="1 2">Houghton</strain>
    </source>
</reference>
<sequence>MKGENKNIRRAIQVRTQKSAAESITPRFRAMSSTQRLESRRHRGALLNTRETWRSFYHKLNVWIQTGTIDHADAPYLLKSEALMQQSGNNTVALHHHPAYDASSATEGVSHSPLHEHCRIVSLQMLWKSPPCTAIVQRVLLDNSEESPSLFHIMSVFGLCSRIMRPEWKLDELSPNIYSLKLHEEIPLAHYRLSPQATELGRYLTLAYDPSQPISAALLIAQTHQLPISQEIASVRAFMHTVSFWWSGDYDDERSKHLTGLVPMTNDGLFKAPPSKTFLGAQQSATSNLNFYIHPVFQDGATVKYVSYNCQTVPSPAERRTSAQKRSTAALFTALHHVTTDYESCSAKGLFPKLYNMPRGRHVLHIGFGICLPDEHLTFLHATDKLRLPLYFSIEKL</sequence>
<protein>
    <submittedName>
        <fullName evidence="1">Uncharacterized protein</fullName>
    </submittedName>
</protein>
<proteinExistence type="predicted"/>
<name>C8TE28_EIMTE</name>
<dbReference type="AlphaFoldDB" id="C8TE28"/>
<dbReference type="Proteomes" id="UP000243681">
    <property type="component" value="Chromosome 1"/>
</dbReference>
<evidence type="ECO:0000313" key="2">
    <source>
        <dbReference type="Proteomes" id="UP000243681"/>
    </source>
</evidence>
<evidence type="ECO:0000313" key="1">
    <source>
        <dbReference type="EMBL" id="CAK51514.1"/>
    </source>
</evidence>
<organism evidence="1 2">
    <name type="scientific">Eimeria tenella</name>
    <name type="common">Coccidian parasite</name>
    <dbReference type="NCBI Taxonomy" id="5802"/>
    <lineage>
        <taxon>Eukaryota</taxon>
        <taxon>Sar</taxon>
        <taxon>Alveolata</taxon>
        <taxon>Apicomplexa</taxon>
        <taxon>Conoidasida</taxon>
        <taxon>Coccidia</taxon>
        <taxon>Eucoccidiorida</taxon>
        <taxon>Eimeriorina</taxon>
        <taxon>Eimeriidae</taxon>
        <taxon>Eimeria</taxon>
    </lineage>
</organism>
<accession>C8TE28</accession>
<gene>
    <name evidence="1" type="ORF">e1004f01.tmp0141</name>
</gene>